<dbReference type="AlphaFoldDB" id="A0A2W5KCS1"/>
<keyword evidence="4" id="KW-0812">Transmembrane</keyword>
<feature type="region of interest" description="Disordered" evidence="3">
    <location>
        <begin position="15"/>
        <end position="34"/>
    </location>
</feature>
<evidence type="ECO:0000256" key="1">
    <source>
        <dbReference type="ARBA" id="ARBA00023125"/>
    </source>
</evidence>
<feature type="DNA-binding region" description="OmpR/PhoB-type" evidence="2">
    <location>
        <begin position="40"/>
        <end position="138"/>
    </location>
</feature>
<dbReference type="InterPro" id="IPR016032">
    <property type="entry name" value="Sig_transdc_resp-reg_C-effctor"/>
</dbReference>
<dbReference type="GO" id="GO:0006355">
    <property type="term" value="P:regulation of DNA-templated transcription"/>
    <property type="evidence" value="ECO:0007669"/>
    <property type="project" value="InterPro"/>
</dbReference>
<keyword evidence="4" id="KW-0472">Membrane</keyword>
<dbReference type="CDD" id="cd00383">
    <property type="entry name" value="trans_reg_C"/>
    <property type="match status" value="1"/>
</dbReference>
<keyword evidence="1 2" id="KW-0238">DNA-binding</keyword>
<dbReference type="SUPFAM" id="SSF46894">
    <property type="entry name" value="C-terminal effector domain of the bipartite response regulators"/>
    <property type="match status" value="1"/>
</dbReference>
<dbReference type="SMART" id="SM00862">
    <property type="entry name" value="Trans_reg_C"/>
    <property type="match status" value="1"/>
</dbReference>
<feature type="domain" description="OmpR/PhoB-type" evidence="5">
    <location>
        <begin position="40"/>
        <end position="138"/>
    </location>
</feature>
<comment type="caution">
    <text evidence="6">The sequence shown here is derived from an EMBL/GenBank/DDBJ whole genome shotgun (WGS) entry which is preliminary data.</text>
</comment>
<reference evidence="6 7" key="1">
    <citation type="submission" date="2017-08" db="EMBL/GenBank/DDBJ databases">
        <title>Infants hospitalized years apart are colonized by the same room-sourced microbial strains.</title>
        <authorList>
            <person name="Brooks B."/>
            <person name="Olm M.R."/>
            <person name="Firek B.A."/>
            <person name="Baker R."/>
            <person name="Thomas B.C."/>
            <person name="Morowitz M.J."/>
            <person name="Banfield J.F."/>
        </authorList>
    </citation>
    <scope>NUCLEOTIDE SEQUENCE [LARGE SCALE GENOMIC DNA]</scope>
    <source>
        <strain evidence="6">S2_005_003_R2_42</strain>
    </source>
</reference>
<evidence type="ECO:0000313" key="6">
    <source>
        <dbReference type="EMBL" id="PZQ14792.1"/>
    </source>
</evidence>
<evidence type="ECO:0000313" key="7">
    <source>
        <dbReference type="Proteomes" id="UP000249046"/>
    </source>
</evidence>
<dbReference type="InterPro" id="IPR036388">
    <property type="entry name" value="WH-like_DNA-bd_sf"/>
</dbReference>
<evidence type="ECO:0000259" key="5">
    <source>
        <dbReference type="PROSITE" id="PS51755"/>
    </source>
</evidence>
<name>A0A2W5KCS1_9GAMM</name>
<feature type="region of interest" description="Disordered" evidence="3">
    <location>
        <begin position="811"/>
        <end position="830"/>
    </location>
</feature>
<dbReference type="SUPFAM" id="SSF48452">
    <property type="entry name" value="TPR-like"/>
    <property type="match status" value="2"/>
</dbReference>
<sequence>MLRIMLRLRGKRSNVRSESVPAASSLSRPGSGRYPADMNRPVLHFGECSLDIAARELRRAGSRVDLPPTVFDCIAYLVAHRDRAVGRDELVAAVWGKASISDTMLGKAILAARRAVGDSADAQALLRTVPRFGYHWVGAVHEAPSADDDPAPVEMTAPPPAAATPSAAPPRRRRAIAIVVALALLTAIAAAAVWLRATGPALPAASPGDGLPADAIAVLPAEVSAPAEDAWLRLGVMDLLATRLRGAGLPVLSSDGIVRLVPPGTEGEAAVGAVRAAVALRHLVRPAMRRNGATWIAHADLIEADGSADSLQAVAATPIAAADALAERLLGRFGRPVPAAADAVAPSATELIQRIDAARLADDMSQARALIDAAEPALRELPPVRLRGALIDLRLGRFAQGRAALEALREAVPAEADPVLHARIQDGLCVAFNRLGEMDAGLDACDRAIALVESRNVPSLLGHAYNDRGVIHARMQRHAQAQADFARARIALNLAGDPLLLARVDSNESTLEMAQGRQAEALPIQQRAARQFERFGMIDEYLISLANQISAHLALLQPGPALAASEQGWSRLARVQDRDVRNLFRHQRAEALQANGRLGEARILLDEMIGEADAGRDWPQRALSQVSLAGLDLRLGEPETALLLARQALPQLPGPEFDRSRAAGWRIATQALQTLGRLPEAAEEVRAFGAWAATTDDAFVALDARLAEAGQAAAERRGRDARRLYAAAMEQARRAGAPPAVIGRVVEAQALFLLGAGDLAEASTVIGIGARHADADFDAALLEVRLYHALGRTEAWREALATAQRLAGERPIPPALLQPPGREPALGAGP</sequence>
<dbReference type="InterPro" id="IPR011990">
    <property type="entry name" value="TPR-like_helical_dom_sf"/>
</dbReference>
<evidence type="ECO:0000256" key="3">
    <source>
        <dbReference type="SAM" id="MobiDB-lite"/>
    </source>
</evidence>
<gene>
    <name evidence="6" type="ORF">DI564_09830</name>
</gene>
<dbReference type="Pfam" id="PF00486">
    <property type="entry name" value="Trans_reg_C"/>
    <property type="match status" value="1"/>
</dbReference>
<protein>
    <recommendedName>
        <fullName evidence="5">OmpR/PhoB-type domain-containing protein</fullName>
    </recommendedName>
</protein>
<dbReference type="EMBL" id="QFPO01000007">
    <property type="protein sequence ID" value="PZQ14792.1"/>
    <property type="molecule type" value="Genomic_DNA"/>
</dbReference>
<dbReference type="InterPro" id="IPR001867">
    <property type="entry name" value="OmpR/PhoB-type_DNA-bd"/>
</dbReference>
<evidence type="ECO:0000256" key="4">
    <source>
        <dbReference type="SAM" id="Phobius"/>
    </source>
</evidence>
<dbReference type="GO" id="GO:0000160">
    <property type="term" value="P:phosphorelay signal transduction system"/>
    <property type="evidence" value="ECO:0007669"/>
    <property type="project" value="InterPro"/>
</dbReference>
<dbReference type="PROSITE" id="PS51755">
    <property type="entry name" value="OMPR_PHOB"/>
    <property type="match status" value="1"/>
</dbReference>
<dbReference type="GO" id="GO:0003677">
    <property type="term" value="F:DNA binding"/>
    <property type="evidence" value="ECO:0007669"/>
    <property type="project" value="UniProtKB-UniRule"/>
</dbReference>
<dbReference type="Gene3D" id="1.10.10.10">
    <property type="entry name" value="Winged helix-like DNA-binding domain superfamily/Winged helix DNA-binding domain"/>
    <property type="match status" value="1"/>
</dbReference>
<dbReference type="Proteomes" id="UP000249046">
    <property type="component" value="Unassembled WGS sequence"/>
</dbReference>
<organism evidence="6 7">
    <name type="scientific">Rhodanobacter denitrificans</name>
    <dbReference type="NCBI Taxonomy" id="666685"/>
    <lineage>
        <taxon>Bacteria</taxon>
        <taxon>Pseudomonadati</taxon>
        <taxon>Pseudomonadota</taxon>
        <taxon>Gammaproteobacteria</taxon>
        <taxon>Lysobacterales</taxon>
        <taxon>Rhodanobacteraceae</taxon>
        <taxon>Rhodanobacter</taxon>
    </lineage>
</organism>
<evidence type="ECO:0000256" key="2">
    <source>
        <dbReference type="PROSITE-ProRule" id="PRU01091"/>
    </source>
</evidence>
<accession>A0A2W5KCS1</accession>
<keyword evidence="4" id="KW-1133">Transmembrane helix</keyword>
<feature type="transmembrane region" description="Helical" evidence="4">
    <location>
        <begin position="175"/>
        <end position="195"/>
    </location>
</feature>
<dbReference type="Gene3D" id="1.25.40.10">
    <property type="entry name" value="Tetratricopeptide repeat domain"/>
    <property type="match status" value="1"/>
</dbReference>
<feature type="region of interest" description="Disordered" evidence="3">
    <location>
        <begin position="145"/>
        <end position="168"/>
    </location>
</feature>
<proteinExistence type="predicted"/>